<proteinExistence type="predicted"/>
<evidence type="ECO:0000256" key="1">
    <source>
        <dbReference type="SAM" id="MobiDB-lite"/>
    </source>
</evidence>
<reference evidence="2 3" key="1">
    <citation type="submission" date="2017-11" db="EMBL/GenBank/DDBJ databases">
        <title>De-novo sequencing of pomegranate (Punica granatum L.) genome.</title>
        <authorList>
            <person name="Akparov Z."/>
            <person name="Amiraslanov A."/>
            <person name="Hajiyeva S."/>
            <person name="Abbasov M."/>
            <person name="Kaur K."/>
            <person name="Hamwieh A."/>
            <person name="Solovyev V."/>
            <person name="Salamov A."/>
            <person name="Braich B."/>
            <person name="Kosarev P."/>
            <person name="Mahmoud A."/>
            <person name="Hajiyev E."/>
            <person name="Babayeva S."/>
            <person name="Izzatullayeva V."/>
            <person name="Mammadov A."/>
            <person name="Mammadov A."/>
            <person name="Sharifova S."/>
            <person name="Ojaghi J."/>
            <person name="Eynullazada K."/>
            <person name="Bayramov B."/>
            <person name="Abdulazimova A."/>
            <person name="Shahmuradov I."/>
        </authorList>
    </citation>
    <scope>NUCLEOTIDE SEQUENCE [LARGE SCALE GENOMIC DNA]</scope>
    <source>
        <strain evidence="3">cv. AG2017</strain>
        <tissue evidence="2">Leaf</tissue>
    </source>
</reference>
<dbReference type="Proteomes" id="UP000233551">
    <property type="component" value="Unassembled WGS sequence"/>
</dbReference>
<organism evidence="2 3">
    <name type="scientific">Punica granatum</name>
    <name type="common">Pomegranate</name>
    <dbReference type="NCBI Taxonomy" id="22663"/>
    <lineage>
        <taxon>Eukaryota</taxon>
        <taxon>Viridiplantae</taxon>
        <taxon>Streptophyta</taxon>
        <taxon>Embryophyta</taxon>
        <taxon>Tracheophyta</taxon>
        <taxon>Spermatophyta</taxon>
        <taxon>Magnoliopsida</taxon>
        <taxon>eudicotyledons</taxon>
        <taxon>Gunneridae</taxon>
        <taxon>Pentapetalae</taxon>
        <taxon>rosids</taxon>
        <taxon>malvids</taxon>
        <taxon>Myrtales</taxon>
        <taxon>Lythraceae</taxon>
        <taxon>Punica</taxon>
    </lineage>
</organism>
<accession>A0A2I0IW80</accession>
<feature type="region of interest" description="Disordered" evidence="1">
    <location>
        <begin position="205"/>
        <end position="240"/>
    </location>
</feature>
<dbReference type="AlphaFoldDB" id="A0A2I0IW80"/>
<evidence type="ECO:0000313" key="3">
    <source>
        <dbReference type="Proteomes" id="UP000233551"/>
    </source>
</evidence>
<protein>
    <submittedName>
        <fullName evidence="2">Uncharacterized protein</fullName>
    </submittedName>
</protein>
<feature type="region of interest" description="Disordered" evidence="1">
    <location>
        <begin position="92"/>
        <end position="122"/>
    </location>
</feature>
<gene>
    <name evidence="2" type="ORF">CRG98_031389</name>
</gene>
<evidence type="ECO:0000313" key="2">
    <source>
        <dbReference type="EMBL" id="PKI48234.1"/>
    </source>
</evidence>
<name>A0A2I0IW80_PUNGR</name>
<comment type="caution">
    <text evidence="2">The sequence shown here is derived from an EMBL/GenBank/DDBJ whole genome shotgun (WGS) entry which is preliminary data.</text>
</comment>
<keyword evidence="3" id="KW-1185">Reference proteome</keyword>
<sequence>MMLGEEERAERWVRSEVPGRSLSLRALMRDTFNKYPPWLASRYNQVARIKRYIGCQHPILAHRLRTQGLLTEAQITVLDLAIEGERMNIEARTTGEKQGLLGKTQGGNQKNGRTRNPENSRDLHCGTIHRRITGASEDIQYGGLKIPRGIKMTNGTSEHISEVRCLSRHTPRTSADAFPSKALGTPDPQMNKRHSEIGLHMPQDHQGHGTSFRLPFGVQLRPPERTSTWKKGPRQTESSA</sequence>
<feature type="region of interest" description="Disordered" evidence="1">
    <location>
        <begin position="168"/>
        <end position="191"/>
    </location>
</feature>
<dbReference type="EMBL" id="PGOL01002424">
    <property type="protein sequence ID" value="PKI48234.1"/>
    <property type="molecule type" value="Genomic_DNA"/>
</dbReference>